<dbReference type="InterPro" id="IPR044669">
    <property type="entry name" value="YneE/VCCN1/2-like"/>
</dbReference>
<dbReference type="Proteomes" id="UP001479436">
    <property type="component" value="Unassembled WGS sequence"/>
</dbReference>
<organism evidence="9 10">
    <name type="scientific">Basidiobolus ranarum</name>
    <dbReference type="NCBI Taxonomy" id="34480"/>
    <lineage>
        <taxon>Eukaryota</taxon>
        <taxon>Fungi</taxon>
        <taxon>Fungi incertae sedis</taxon>
        <taxon>Zoopagomycota</taxon>
        <taxon>Entomophthoromycotina</taxon>
        <taxon>Basidiobolomycetes</taxon>
        <taxon>Basidiobolales</taxon>
        <taxon>Basidiobolaceae</taxon>
        <taxon>Basidiobolus</taxon>
    </lineage>
</organism>
<dbReference type="PANTHER" id="PTHR33281">
    <property type="entry name" value="UPF0187 PROTEIN YNEE"/>
    <property type="match status" value="1"/>
</dbReference>
<evidence type="ECO:0000256" key="8">
    <source>
        <dbReference type="SAM" id="Phobius"/>
    </source>
</evidence>
<dbReference type="Pfam" id="PF25539">
    <property type="entry name" value="Bestrophin_2"/>
    <property type="match status" value="1"/>
</dbReference>
<protein>
    <submittedName>
        <fullName evidence="9">Uncharacterized protein</fullName>
    </submittedName>
</protein>
<proteinExistence type="predicted"/>
<evidence type="ECO:0000256" key="6">
    <source>
        <dbReference type="ARBA" id="ARBA00023065"/>
    </source>
</evidence>
<keyword evidence="4 8" id="KW-0812">Transmembrane</keyword>
<dbReference type="EMBL" id="JASJQH010007427">
    <property type="protein sequence ID" value="KAK9709207.1"/>
    <property type="molecule type" value="Genomic_DNA"/>
</dbReference>
<evidence type="ECO:0000313" key="9">
    <source>
        <dbReference type="EMBL" id="KAK9709207.1"/>
    </source>
</evidence>
<dbReference type="PANTHER" id="PTHR33281:SF19">
    <property type="entry name" value="VOLTAGE-DEPENDENT ANION CHANNEL-FORMING PROTEIN YNEE"/>
    <property type="match status" value="1"/>
</dbReference>
<keyword evidence="3" id="KW-1003">Cell membrane</keyword>
<evidence type="ECO:0000256" key="1">
    <source>
        <dbReference type="ARBA" id="ARBA00004651"/>
    </source>
</evidence>
<name>A0ABR2VXX5_9FUNG</name>
<keyword evidence="5 8" id="KW-1133">Transmembrane helix</keyword>
<feature type="transmembrane region" description="Helical" evidence="8">
    <location>
        <begin position="34"/>
        <end position="52"/>
    </location>
</feature>
<feature type="transmembrane region" description="Helical" evidence="8">
    <location>
        <begin position="58"/>
        <end position="79"/>
    </location>
</feature>
<evidence type="ECO:0000256" key="7">
    <source>
        <dbReference type="ARBA" id="ARBA00023136"/>
    </source>
</evidence>
<keyword evidence="7 8" id="KW-0472">Membrane</keyword>
<evidence type="ECO:0000256" key="3">
    <source>
        <dbReference type="ARBA" id="ARBA00022475"/>
    </source>
</evidence>
<keyword evidence="2" id="KW-0813">Transport</keyword>
<comment type="caution">
    <text evidence="9">The sequence shown here is derived from an EMBL/GenBank/DDBJ whole genome shotgun (WGS) entry which is preliminary data.</text>
</comment>
<evidence type="ECO:0000256" key="5">
    <source>
        <dbReference type="ARBA" id="ARBA00022989"/>
    </source>
</evidence>
<gene>
    <name evidence="9" type="ORF">K7432_009184</name>
</gene>
<reference evidence="9 10" key="1">
    <citation type="submission" date="2023-04" db="EMBL/GenBank/DDBJ databases">
        <title>Genome of Basidiobolus ranarum AG-B5.</title>
        <authorList>
            <person name="Stajich J.E."/>
            <person name="Carter-House D."/>
            <person name="Gryganskyi A."/>
        </authorList>
    </citation>
    <scope>NUCLEOTIDE SEQUENCE [LARGE SCALE GENOMIC DNA]</scope>
    <source>
        <strain evidence="9 10">AG-B5</strain>
    </source>
</reference>
<evidence type="ECO:0000313" key="10">
    <source>
        <dbReference type="Proteomes" id="UP001479436"/>
    </source>
</evidence>
<accession>A0ABR2VXX5</accession>
<sequence length="317" mass="35771">MSSTTSVPSFNHLRRKHIKDLDIFTYQGTAIPKILGNVGFFTVYTAILASGIAPRGNWNLMSTSVISILSMVTGLLLAFRLNNAYERYASGRIQWSILATTIRNFNRMIWFFVPQGSPNPVDQTVKSTLMRMLVGFAVAVKHQLREEPGLDYPDLQSLLPSSLTNVSMSKSVRSNQSAPLEVSYMITAYLRQLHQQNQIDNGQLTNMNAFVNSMISNFSEMERILTTPIPRSYYLHLKQILTMYCIALPPTLVFQLGFWAVPVMAIASFTFFGIEKISLEIENPFGHDPNDLPMDHFCAQLKMELENLISKDTVDSI</sequence>
<keyword evidence="6" id="KW-0406">Ion transport</keyword>
<evidence type="ECO:0000256" key="4">
    <source>
        <dbReference type="ARBA" id="ARBA00022692"/>
    </source>
</evidence>
<keyword evidence="10" id="KW-1185">Reference proteome</keyword>
<comment type="subcellular location">
    <subcellularLocation>
        <location evidence="1">Cell membrane</location>
        <topology evidence="1">Multi-pass membrane protein</topology>
    </subcellularLocation>
</comment>
<evidence type="ECO:0000256" key="2">
    <source>
        <dbReference type="ARBA" id="ARBA00022448"/>
    </source>
</evidence>